<name>K9TRK4_9CYAN</name>
<accession>K9TRK4</accession>
<dbReference type="Proteomes" id="UP000010367">
    <property type="component" value="Chromosome"/>
</dbReference>
<dbReference type="EMBL" id="CP003607">
    <property type="protein sequence ID" value="AFY84644.1"/>
    <property type="molecule type" value="Genomic_DNA"/>
</dbReference>
<dbReference type="RefSeq" id="WP_015151258.1">
    <property type="nucleotide sequence ID" value="NC_019693.1"/>
</dbReference>
<evidence type="ECO:0000313" key="2">
    <source>
        <dbReference type="Proteomes" id="UP000010367"/>
    </source>
</evidence>
<dbReference type="OrthoDB" id="466771at2"/>
<protein>
    <submittedName>
        <fullName evidence="1">Uncharacterized protein</fullName>
    </submittedName>
</protein>
<dbReference type="InParanoid" id="K9TRK4"/>
<sequence>MTQIVSLQQAIECVKSLSLEKQYLLIKLIQKRRIEQRRQEIATHATQTLQSLKAGTAKRGTLADLRADLLG</sequence>
<dbReference type="AlphaFoldDB" id="K9TRK4"/>
<evidence type="ECO:0000313" key="1">
    <source>
        <dbReference type="EMBL" id="AFY84644.1"/>
    </source>
</evidence>
<organism evidence="1 2">
    <name type="scientific">Oscillatoria acuminata PCC 6304</name>
    <dbReference type="NCBI Taxonomy" id="56110"/>
    <lineage>
        <taxon>Bacteria</taxon>
        <taxon>Bacillati</taxon>
        <taxon>Cyanobacteriota</taxon>
        <taxon>Cyanophyceae</taxon>
        <taxon>Oscillatoriophycideae</taxon>
        <taxon>Oscillatoriales</taxon>
        <taxon>Oscillatoriaceae</taxon>
        <taxon>Oscillatoria</taxon>
    </lineage>
</organism>
<dbReference type="KEGG" id="oac:Oscil6304_5143"/>
<keyword evidence="2" id="KW-1185">Reference proteome</keyword>
<proteinExistence type="predicted"/>
<gene>
    <name evidence="1" type="ORF">Oscil6304_5143</name>
</gene>
<dbReference type="HOGENOM" id="CLU_176027_0_1_3"/>
<reference evidence="1 2" key="1">
    <citation type="submission" date="2012-06" db="EMBL/GenBank/DDBJ databases">
        <title>Finished chromosome of genome of Oscillatoria acuminata PCC 6304.</title>
        <authorList>
            <consortium name="US DOE Joint Genome Institute"/>
            <person name="Gugger M."/>
            <person name="Coursin T."/>
            <person name="Rippka R."/>
            <person name="Tandeau De Marsac N."/>
            <person name="Huntemann M."/>
            <person name="Wei C.-L."/>
            <person name="Han J."/>
            <person name="Detter J.C."/>
            <person name="Han C."/>
            <person name="Tapia R."/>
            <person name="Davenport K."/>
            <person name="Daligault H."/>
            <person name="Erkkila T."/>
            <person name="Gu W."/>
            <person name="Munk A.C.C."/>
            <person name="Teshima H."/>
            <person name="Xu Y."/>
            <person name="Chain P."/>
            <person name="Chen A."/>
            <person name="Krypides N."/>
            <person name="Mavromatis K."/>
            <person name="Markowitz V."/>
            <person name="Szeto E."/>
            <person name="Ivanova N."/>
            <person name="Mikhailova N."/>
            <person name="Ovchinnikova G."/>
            <person name="Pagani I."/>
            <person name="Pati A."/>
            <person name="Goodwin L."/>
            <person name="Peters L."/>
            <person name="Pitluck S."/>
            <person name="Woyke T."/>
            <person name="Kerfeld C."/>
        </authorList>
    </citation>
    <scope>NUCLEOTIDE SEQUENCE [LARGE SCALE GENOMIC DNA]</scope>
    <source>
        <strain evidence="1 2">PCC 6304</strain>
    </source>
</reference>